<reference evidence="2" key="2">
    <citation type="submission" date="2024-10" db="UniProtKB">
        <authorList>
            <consortium name="EnsemblProtists"/>
        </authorList>
    </citation>
    <scope>IDENTIFICATION</scope>
</reference>
<dbReference type="InterPro" id="IPR036770">
    <property type="entry name" value="Ankyrin_rpt-contain_sf"/>
</dbReference>
<dbReference type="Gene3D" id="1.25.40.20">
    <property type="entry name" value="Ankyrin repeat-containing domain"/>
    <property type="match status" value="1"/>
</dbReference>
<keyword evidence="3" id="KW-1185">Reference proteome</keyword>
<accession>A0A0D3KDW6</accession>
<dbReference type="Proteomes" id="UP000013827">
    <property type="component" value="Unassembled WGS sequence"/>
</dbReference>
<protein>
    <submittedName>
        <fullName evidence="2">Uncharacterized protein</fullName>
    </submittedName>
</protein>
<dbReference type="GeneID" id="17279222"/>
<dbReference type="PaxDb" id="2903-EOD33951"/>
<reference evidence="3" key="1">
    <citation type="journal article" date="2013" name="Nature">
        <title>Pan genome of the phytoplankton Emiliania underpins its global distribution.</title>
        <authorList>
            <person name="Read B.A."/>
            <person name="Kegel J."/>
            <person name="Klute M.J."/>
            <person name="Kuo A."/>
            <person name="Lefebvre S.C."/>
            <person name="Maumus F."/>
            <person name="Mayer C."/>
            <person name="Miller J."/>
            <person name="Monier A."/>
            <person name="Salamov A."/>
            <person name="Young J."/>
            <person name="Aguilar M."/>
            <person name="Claverie J.M."/>
            <person name="Frickenhaus S."/>
            <person name="Gonzalez K."/>
            <person name="Herman E.K."/>
            <person name="Lin Y.C."/>
            <person name="Napier J."/>
            <person name="Ogata H."/>
            <person name="Sarno A.F."/>
            <person name="Shmutz J."/>
            <person name="Schroeder D."/>
            <person name="de Vargas C."/>
            <person name="Verret F."/>
            <person name="von Dassow P."/>
            <person name="Valentin K."/>
            <person name="Van de Peer Y."/>
            <person name="Wheeler G."/>
            <person name="Dacks J.B."/>
            <person name="Delwiche C.F."/>
            <person name="Dyhrman S.T."/>
            <person name="Glockner G."/>
            <person name="John U."/>
            <person name="Richards T."/>
            <person name="Worden A.Z."/>
            <person name="Zhang X."/>
            <person name="Grigoriev I.V."/>
            <person name="Allen A.E."/>
            <person name="Bidle K."/>
            <person name="Borodovsky M."/>
            <person name="Bowler C."/>
            <person name="Brownlee C."/>
            <person name="Cock J.M."/>
            <person name="Elias M."/>
            <person name="Gladyshev V.N."/>
            <person name="Groth M."/>
            <person name="Guda C."/>
            <person name="Hadaegh A."/>
            <person name="Iglesias-Rodriguez M.D."/>
            <person name="Jenkins J."/>
            <person name="Jones B.M."/>
            <person name="Lawson T."/>
            <person name="Leese F."/>
            <person name="Lindquist E."/>
            <person name="Lobanov A."/>
            <person name="Lomsadze A."/>
            <person name="Malik S.B."/>
            <person name="Marsh M.E."/>
            <person name="Mackinder L."/>
            <person name="Mock T."/>
            <person name="Mueller-Roeber B."/>
            <person name="Pagarete A."/>
            <person name="Parker M."/>
            <person name="Probert I."/>
            <person name="Quesneville H."/>
            <person name="Raines C."/>
            <person name="Rensing S.A."/>
            <person name="Riano-Pachon D.M."/>
            <person name="Richier S."/>
            <person name="Rokitta S."/>
            <person name="Shiraiwa Y."/>
            <person name="Soanes D.M."/>
            <person name="van der Giezen M."/>
            <person name="Wahlund T.M."/>
            <person name="Williams B."/>
            <person name="Wilson W."/>
            <person name="Wolfe G."/>
            <person name="Wurch L.L."/>
        </authorList>
    </citation>
    <scope>NUCLEOTIDE SEQUENCE</scope>
</reference>
<organism evidence="2 3">
    <name type="scientific">Emiliania huxleyi (strain CCMP1516)</name>
    <dbReference type="NCBI Taxonomy" id="280463"/>
    <lineage>
        <taxon>Eukaryota</taxon>
        <taxon>Haptista</taxon>
        <taxon>Haptophyta</taxon>
        <taxon>Prymnesiophyceae</taxon>
        <taxon>Isochrysidales</taxon>
        <taxon>Noelaerhabdaceae</taxon>
        <taxon>Emiliania</taxon>
    </lineage>
</organism>
<dbReference type="InterPro" id="IPR021832">
    <property type="entry name" value="ANKRD13"/>
</dbReference>
<dbReference type="KEGG" id="ehx:EMIHUDRAFT_111486"/>
<sequence>MFRRRSSRRSPCSLNVAAPSPSDRGSLSNATSTIVRLRLSAWTPWFGANGARTRVRLGVEPCEPDLATVAEAARWPAHLAAFEDDETALAAATSGWHAAEWEALDCCGNTIGHIAAMRGSLRCLSLTLREMAESSANLSAQNTAGWSMLEESIDRLEYKAARAIFDAVGAAEKASGDGQRRPRRDLKERALEALADMPDVSLKVQWKVSSPLFGLVLRQHFPSDTYMVANAASKPDPRVALVSHDQKTFKWLGRILKQVEDAEFERLVLRGVRGTQSATRPDAPRFRPLLDWRGAPKSERVSGVRTVVHEAQTRLRTAHTTKRNVAGPHAYALSGSFLGYVAARGRDFSDGVRSELMQVPMTYDDLMKSVGMRQRGDAEQEGSTLRARVWLAHDSPLNVEHLHEPQLILNLLALINQHASDAAHALGRWPERDAFPMKERIAPRVNVPLPLSLYAQLVVADVKPAGGAAMPASHFAVPDEYEEMDSAQDVQRLLRPGHAGGR</sequence>
<feature type="region of interest" description="Disordered" evidence="1">
    <location>
        <begin position="1"/>
        <end position="28"/>
    </location>
</feature>
<dbReference type="PANTHER" id="PTHR12447">
    <property type="entry name" value="ANKYRIN REPEAT DOMAIN-CONTAINING PROTEIN 13"/>
    <property type="match status" value="1"/>
</dbReference>
<evidence type="ECO:0000313" key="2">
    <source>
        <dbReference type="EnsemblProtists" id="EOD33951"/>
    </source>
</evidence>
<dbReference type="EnsemblProtists" id="EOD33951">
    <property type="protein sequence ID" value="EOD33951"/>
    <property type="gene ID" value="EMIHUDRAFT_111486"/>
</dbReference>
<evidence type="ECO:0000313" key="3">
    <source>
        <dbReference type="Proteomes" id="UP000013827"/>
    </source>
</evidence>
<dbReference type="AlphaFoldDB" id="A0A0D3KDW6"/>
<dbReference type="STRING" id="2903.R1FEN2"/>
<dbReference type="HOGENOM" id="CLU_543419_0_0_1"/>
<evidence type="ECO:0000256" key="1">
    <source>
        <dbReference type="SAM" id="MobiDB-lite"/>
    </source>
</evidence>
<dbReference type="PANTHER" id="PTHR12447:SF25">
    <property type="entry name" value="ANKYRIN REPEAT DOMAIN-CONTAINING PROTEIN 13C"/>
    <property type="match status" value="1"/>
</dbReference>
<dbReference type="RefSeq" id="XP_005786380.1">
    <property type="nucleotide sequence ID" value="XM_005786323.1"/>
</dbReference>
<dbReference type="OMA" id="EAYQDSI"/>
<proteinExistence type="predicted"/>
<name>A0A0D3KDW6_EMIH1</name>
<dbReference type="SUPFAM" id="SSF48403">
    <property type="entry name" value="Ankyrin repeat"/>
    <property type="match status" value="1"/>
</dbReference>
<dbReference type="GO" id="GO:0005737">
    <property type="term" value="C:cytoplasm"/>
    <property type="evidence" value="ECO:0007669"/>
    <property type="project" value="TreeGrafter"/>
</dbReference>